<name>A0A8H3WM85_9PEZI</name>
<evidence type="ECO:0000256" key="1">
    <source>
        <dbReference type="SAM" id="SignalP"/>
    </source>
</evidence>
<comment type="caution">
    <text evidence="3">The sequence shown here is derived from an EMBL/GenBank/DDBJ whole genome shotgun (WGS) entry which is preliminary data.</text>
</comment>
<dbReference type="InterPro" id="IPR013320">
    <property type="entry name" value="ConA-like_dom_sf"/>
</dbReference>
<dbReference type="InterPro" id="IPR000757">
    <property type="entry name" value="Beta-glucanase-like"/>
</dbReference>
<dbReference type="OrthoDB" id="25131at2759"/>
<dbReference type="AlphaFoldDB" id="A0A8H3WM85"/>
<dbReference type="Gene3D" id="2.60.120.200">
    <property type="match status" value="1"/>
</dbReference>
<dbReference type="EMBL" id="WOWK01000026">
    <property type="protein sequence ID" value="KAF0327003.1"/>
    <property type="molecule type" value="Genomic_DNA"/>
</dbReference>
<dbReference type="GO" id="GO:0004553">
    <property type="term" value="F:hydrolase activity, hydrolyzing O-glycosyl compounds"/>
    <property type="evidence" value="ECO:0007669"/>
    <property type="project" value="InterPro"/>
</dbReference>
<gene>
    <name evidence="3" type="ORF">GQ607_005767</name>
</gene>
<feature type="signal peptide" evidence="1">
    <location>
        <begin position="1"/>
        <end position="18"/>
    </location>
</feature>
<dbReference type="Pfam" id="PF00722">
    <property type="entry name" value="Glyco_hydro_16"/>
    <property type="match status" value="1"/>
</dbReference>
<protein>
    <submittedName>
        <fullName evidence="3">Glycoside hydrolase family 16 protein</fullName>
    </submittedName>
</protein>
<dbReference type="SUPFAM" id="SSF49899">
    <property type="entry name" value="Concanavalin A-like lectins/glucanases"/>
    <property type="match status" value="1"/>
</dbReference>
<feature type="domain" description="GH16" evidence="2">
    <location>
        <begin position="25"/>
        <end position="260"/>
    </location>
</feature>
<proteinExistence type="predicted"/>
<dbReference type="PROSITE" id="PS51762">
    <property type="entry name" value="GH16_2"/>
    <property type="match status" value="1"/>
</dbReference>
<dbReference type="PANTHER" id="PTHR38121">
    <property type="entry name" value="GH16 DOMAIN-CONTAINING PROTEIN"/>
    <property type="match status" value="1"/>
</dbReference>
<keyword evidence="1" id="KW-0732">Signal</keyword>
<dbReference type="GO" id="GO:0005975">
    <property type="term" value="P:carbohydrate metabolic process"/>
    <property type="evidence" value="ECO:0007669"/>
    <property type="project" value="InterPro"/>
</dbReference>
<feature type="chain" id="PRO_5034179960" evidence="1">
    <location>
        <begin position="19"/>
        <end position="260"/>
    </location>
</feature>
<sequence length="260" mass="28390">MRFSTIATISFAVGQAYALVRSPTPTVSGSSYVVDGQYTFANRAIFNFATGTTLPSGLYKSTYSVGTHTYEAANAVVSGGYLNLIVPGGQTAQPYKCGEVVTTVANIKYASVRTVAIFSEPAGVCNGIFYYKNDTQETDIEWLSDPNSLSNQGTRKLWFTNQDADQNGVKTYNAVTPPSDATSAEHEYRLDWTPGLVRWFVDGVQIWNTTSDVPNSAAPWVFNNWANGDPGWSVGPPQLTANFRMKDVYMYYNTCSGSNC</sequence>
<evidence type="ECO:0000259" key="2">
    <source>
        <dbReference type="PROSITE" id="PS51762"/>
    </source>
</evidence>
<reference evidence="3 4" key="1">
    <citation type="submission" date="2019-12" db="EMBL/GenBank/DDBJ databases">
        <title>A genome sequence resource for the geographically widespread anthracnose pathogen Colletotrichum asianum.</title>
        <authorList>
            <person name="Meng Y."/>
        </authorList>
    </citation>
    <scope>NUCLEOTIDE SEQUENCE [LARGE SCALE GENOMIC DNA]</scope>
    <source>
        <strain evidence="3 4">ICMP 18580</strain>
    </source>
</reference>
<dbReference type="CDD" id="cd00413">
    <property type="entry name" value="Glyco_hydrolase_16"/>
    <property type="match status" value="1"/>
</dbReference>
<organism evidence="3 4">
    <name type="scientific">Colletotrichum asianum</name>
    <dbReference type="NCBI Taxonomy" id="702518"/>
    <lineage>
        <taxon>Eukaryota</taxon>
        <taxon>Fungi</taxon>
        <taxon>Dikarya</taxon>
        <taxon>Ascomycota</taxon>
        <taxon>Pezizomycotina</taxon>
        <taxon>Sordariomycetes</taxon>
        <taxon>Hypocreomycetidae</taxon>
        <taxon>Glomerellales</taxon>
        <taxon>Glomerellaceae</taxon>
        <taxon>Colletotrichum</taxon>
        <taxon>Colletotrichum gloeosporioides species complex</taxon>
    </lineage>
</organism>
<keyword evidence="4" id="KW-1185">Reference proteome</keyword>
<keyword evidence="3" id="KW-0378">Hydrolase</keyword>
<accession>A0A8H3WM85</accession>
<evidence type="ECO:0000313" key="4">
    <source>
        <dbReference type="Proteomes" id="UP000434172"/>
    </source>
</evidence>
<evidence type="ECO:0000313" key="3">
    <source>
        <dbReference type="EMBL" id="KAF0327003.1"/>
    </source>
</evidence>
<dbReference type="PANTHER" id="PTHR38121:SF2">
    <property type="entry name" value="ACYLTRANSFERASE 3 DOMAIN-CONTAINING PROTEIN"/>
    <property type="match status" value="1"/>
</dbReference>
<dbReference type="Proteomes" id="UP000434172">
    <property type="component" value="Unassembled WGS sequence"/>
</dbReference>